<accession>A0A101M4V4</accession>
<organism evidence="1">
    <name type="scientific">Picea glauca</name>
    <name type="common">White spruce</name>
    <name type="synonym">Pinus glauca</name>
    <dbReference type="NCBI Taxonomy" id="3330"/>
    <lineage>
        <taxon>Eukaryota</taxon>
        <taxon>Viridiplantae</taxon>
        <taxon>Streptophyta</taxon>
        <taxon>Embryophyta</taxon>
        <taxon>Tracheophyta</taxon>
        <taxon>Spermatophyta</taxon>
        <taxon>Pinopsida</taxon>
        <taxon>Pinidae</taxon>
        <taxon>Conifers I</taxon>
        <taxon>Pinales</taxon>
        <taxon>Pinaceae</taxon>
        <taxon>Picea</taxon>
    </lineage>
</organism>
<reference evidence="1" key="1">
    <citation type="journal article" date="2015" name="Genome Biol. Evol.">
        <title>Organellar Genomes of White Spruce (Picea glauca): Assembly and Annotation.</title>
        <authorList>
            <person name="Jackman S.D."/>
            <person name="Warren R.L."/>
            <person name="Gibb E.A."/>
            <person name="Vandervalk B.P."/>
            <person name="Mohamadi H."/>
            <person name="Chu J."/>
            <person name="Raymond A."/>
            <person name="Pleasance S."/>
            <person name="Coope R."/>
            <person name="Wildung M.R."/>
            <person name="Ritland C.E."/>
            <person name="Bousquet J."/>
            <person name="Jones S.J."/>
            <person name="Bohlmann J."/>
            <person name="Birol I."/>
        </authorList>
    </citation>
    <scope>NUCLEOTIDE SEQUENCE [LARGE SCALE GENOMIC DNA]</scope>
    <source>
        <tissue evidence="1">Flushing bud</tissue>
    </source>
</reference>
<dbReference type="AlphaFoldDB" id="A0A101M4V4"/>
<geneLocation type="mitochondrion" evidence="1"/>
<name>A0A101M4V4_PICGL</name>
<evidence type="ECO:0000313" key="1">
    <source>
        <dbReference type="EMBL" id="KUM51013.1"/>
    </source>
</evidence>
<proteinExistence type="predicted"/>
<keyword evidence="1" id="KW-0496">Mitochondrion</keyword>
<dbReference type="EMBL" id="LKAM01000001">
    <property type="protein sequence ID" value="KUM51013.1"/>
    <property type="molecule type" value="Genomic_DNA"/>
</dbReference>
<comment type="caution">
    <text evidence="1">The sequence shown here is derived from an EMBL/GenBank/DDBJ whole genome shotgun (WGS) entry which is preliminary data.</text>
</comment>
<gene>
    <name evidence="1" type="ORF">ABT39_MTgene859</name>
</gene>
<protein>
    <submittedName>
        <fullName evidence="1">Uncharacterized protein</fullName>
    </submittedName>
</protein>
<sequence length="51" mass="5668">MPHSCPPNNNKLPNIILLIKYPSSVSLLPTPQQPCTTILYLLPVGFILPNR</sequence>